<dbReference type="InterPro" id="IPR011335">
    <property type="entry name" value="Restrct_endonuc-II-like"/>
</dbReference>
<gene>
    <name evidence="1" type="ORF">D9V29_11400</name>
</gene>
<dbReference type="SUPFAM" id="SSF52980">
    <property type="entry name" value="Restriction endonuclease-like"/>
    <property type="match status" value="1"/>
</dbReference>
<dbReference type="Proteomes" id="UP000270299">
    <property type="component" value="Unassembled WGS sequence"/>
</dbReference>
<evidence type="ECO:0008006" key="3">
    <source>
        <dbReference type="Google" id="ProtNLM"/>
    </source>
</evidence>
<accession>A0A3L6ZPU4</accession>
<reference evidence="1 2" key="1">
    <citation type="submission" date="2018-10" db="EMBL/GenBank/DDBJ databases">
        <authorList>
            <person name="Li J."/>
        </authorList>
    </citation>
    <scope>NUCLEOTIDE SEQUENCE [LARGE SCALE GENOMIC DNA]</scope>
    <source>
        <strain evidence="1 2">CCTCC AB209002</strain>
    </source>
</reference>
<protein>
    <recommendedName>
        <fullName evidence="3">DUF559 domain-containing protein</fullName>
    </recommendedName>
</protein>
<dbReference type="Gene3D" id="3.40.960.10">
    <property type="entry name" value="VSR Endonuclease"/>
    <property type="match status" value="1"/>
</dbReference>
<dbReference type="EMBL" id="RCUV01000012">
    <property type="protein sequence ID" value="RLP69819.1"/>
    <property type="molecule type" value="Genomic_DNA"/>
</dbReference>
<sequence length="145" mass="16808">MLSTIDELASVVRASQGVRGISKLRWALPLVRTAVDSRPESHLRLLFLAHSLPEPLVNRPIYSATGEYLGRPDLSYPRLKLLFEYEGDYHRTDPAQFRRDISRRERFETEGWRTVRVTSDDLYVQPLAFIQRTQALIAARRSIKQ</sequence>
<comment type="caution">
    <text evidence="1">The sequence shown here is derived from an EMBL/GenBank/DDBJ whole genome shotgun (WGS) entry which is preliminary data.</text>
</comment>
<keyword evidence="2" id="KW-1185">Reference proteome</keyword>
<organism evidence="1 2">
    <name type="scientific">Mycetocola manganoxydans</name>
    <dbReference type="NCBI Taxonomy" id="699879"/>
    <lineage>
        <taxon>Bacteria</taxon>
        <taxon>Bacillati</taxon>
        <taxon>Actinomycetota</taxon>
        <taxon>Actinomycetes</taxon>
        <taxon>Micrococcales</taxon>
        <taxon>Microbacteriaceae</taxon>
        <taxon>Mycetocola</taxon>
    </lineage>
</organism>
<evidence type="ECO:0000313" key="1">
    <source>
        <dbReference type="EMBL" id="RLP69819.1"/>
    </source>
</evidence>
<proteinExistence type="predicted"/>
<evidence type="ECO:0000313" key="2">
    <source>
        <dbReference type="Proteomes" id="UP000270299"/>
    </source>
</evidence>
<dbReference type="AlphaFoldDB" id="A0A3L6ZPU4"/>
<name>A0A3L6ZPU4_9MICO</name>